<keyword evidence="3 4" id="KW-0326">Glycosidase</keyword>
<dbReference type="SUPFAM" id="SSF51445">
    <property type="entry name" value="(Trans)glycosidases"/>
    <property type="match status" value="1"/>
</dbReference>
<dbReference type="GO" id="GO:0005576">
    <property type="term" value="C:extracellular region"/>
    <property type="evidence" value="ECO:0007669"/>
    <property type="project" value="TreeGrafter"/>
</dbReference>
<evidence type="ECO:0000259" key="5">
    <source>
        <dbReference type="Pfam" id="PF00150"/>
    </source>
</evidence>
<proteinExistence type="inferred from homology"/>
<dbReference type="AlphaFoldDB" id="A0A0C3MJR0"/>
<protein>
    <submittedName>
        <fullName evidence="6">Glycoside hydrolase family 5 protein</fullName>
    </submittedName>
</protein>
<dbReference type="OrthoDB" id="1887033at2759"/>
<keyword evidence="7" id="KW-1185">Reference proteome</keyword>
<evidence type="ECO:0000313" key="6">
    <source>
        <dbReference type="EMBL" id="KIO33942.1"/>
    </source>
</evidence>
<evidence type="ECO:0000256" key="2">
    <source>
        <dbReference type="ARBA" id="ARBA00022801"/>
    </source>
</evidence>
<organism evidence="6 7">
    <name type="scientific">Tulasnella calospora MUT 4182</name>
    <dbReference type="NCBI Taxonomy" id="1051891"/>
    <lineage>
        <taxon>Eukaryota</taxon>
        <taxon>Fungi</taxon>
        <taxon>Dikarya</taxon>
        <taxon>Basidiomycota</taxon>
        <taxon>Agaricomycotina</taxon>
        <taxon>Agaricomycetes</taxon>
        <taxon>Cantharellales</taxon>
        <taxon>Tulasnellaceae</taxon>
        <taxon>Tulasnella</taxon>
    </lineage>
</organism>
<dbReference type="Proteomes" id="UP000054248">
    <property type="component" value="Unassembled WGS sequence"/>
</dbReference>
<dbReference type="HOGENOM" id="CLU_004624_8_2_1"/>
<dbReference type="InterPro" id="IPR017853">
    <property type="entry name" value="GH"/>
</dbReference>
<dbReference type="Pfam" id="PF00150">
    <property type="entry name" value="Cellulase"/>
    <property type="match status" value="1"/>
</dbReference>
<dbReference type="InterPro" id="IPR050386">
    <property type="entry name" value="Glycosyl_hydrolase_5"/>
</dbReference>
<accession>A0A0C3MJR0</accession>
<keyword evidence="2 4" id="KW-0378">Hydrolase</keyword>
<dbReference type="PANTHER" id="PTHR31297:SF43">
    <property type="entry name" value="GLUCAN 1,3-BETA-GLUCOSIDASE 3"/>
    <property type="match status" value="1"/>
</dbReference>
<dbReference type="GO" id="GO:0009986">
    <property type="term" value="C:cell surface"/>
    <property type="evidence" value="ECO:0007669"/>
    <property type="project" value="TreeGrafter"/>
</dbReference>
<dbReference type="EMBL" id="KN822945">
    <property type="protein sequence ID" value="KIO33942.1"/>
    <property type="molecule type" value="Genomic_DNA"/>
</dbReference>
<dbReference type="InterPro" id="IPR001547">
    <property type="entry name" value="Glyco_hydro_5"/>
</dbReference>
<dbReference type="FunFam" id="3.20.20.80:FF:000100">
    <property type="entry name" value="Glycoside hydrolase superfamily"/>
    <property type="match status" value="1"/>
</dbReference>
<comment type="similarity">
    <text evidence="1 4">Belongs to the glycosyl hydrolase 5 (cellulase A) family.</text>
</comment>
<sequence>MGLLSRLQAELKGPKYITEAELDSSLGTIPLTRLDLNQVDCWRYRKMRGVNLGAWFTLEPWIVQAPYRSASGVRASDLDVAKGKNAQDIIEDHWENFITEEDWVWLVERGINTVRLPIGYYHLAGQEPKVIKGTDFDGYGAVYASAWEHIKKAIETAGRHGIGVLVDLHAAAGGQNHNSHCGISHGRVHMWDSDVNLQSTSIALQFLVRNLSPMANCVGVELLNEPANNERVQAWYEKTIACLRRISPDFPIYISDAWDLNWYSTKCGERPDFVIVDHHLYRSFTEEDRTKSGDEHAAEIRSSTKEWLAEMSKRARGNLIIGEWSAALHQDSLRSDDPPEKDRQRRVFAQAQLEVFEEHTAGWFFWTYKKEKGWDAGWSFRNVIQAEILPKSFGRKRNPKLVDDEGKRDAKLEQALEQHRAYWTPKGDNYEFWRFKEGFLQGWKDAFMFVTFPKGSTSSELGFRGEWLKRRTARHARDYGSSEFLWEFEHGFNEGHDAAMSVYG</sequence>
<dbReference type="Gene3D" id="3.20.20.80">
    <property type="entry name" value="Glycosidases"/>
    <property type="match status" value="1"/>
</dbReference>
<evidence type="ECO:0000256" key="3">
    <source>
        <dbReference type="ARBA" id="ARBA00023295"/>
    </source>
</evidence>
<dbReference type="GO" id="GO:0005737">
    <property type="term" value="C:cytoplasm"/>
    <property type="evidence" value="ECO:0007669"/>
    <property type="project" value="UniProtKB-ARBA"/>
</dbReference>
<dbReference type="PANTHER" id="PTHR31297">
    <property type="entry name" value="GLUCAN ENDO-1,6-BETA-GLUCOSIDASE B"/>
    <property type="match status" value="1"/>
</dbReference>
<dbReference type="GO" id="GO:0009251">
    <property type="term" value="P:glucan catabolic process"/>
    <property type="evidence" value="ECO:0007669"/>
    <property type="project" value="TreeGrafter"/>
</dbReference>
<gene>
    <name evidence="6" type="ORF">M407DRAFT_17207</name>
</gene>
<reference evidence="7" key="2">
    <citation type="submission" date="2015-01" db="EMBL/GenBank/DDBJ databases">
        <title>Evolutionary Origins and Diversification of the Mycorrhizal Mutualists.</title>
        <authorList>
            <consortium name="DOE Joint Genome Institute"/>
            <consortium name="Mycorrhizal Genomics Consortium"/>
            <person name="Kohler A."/>
            <person name="Kuo A."/>
            <person name="Nagy L.G."/>
            <person name="Floudas D."/>
            <person name="Copeland A."/>
            <person name="Barry K.W."/>
            <person name="Cichocki N."/>
            <person name="Veneault-Fourrey C."/>
            <person name="LaButti K."/>
            <person name="Lindquist E.A."/>
            <person name="Lipzen A."/>
            <person name="Lundell T."/>
            <person name="Morin E."/>
            <person name="Murat C."/>
            <person name="Riley R."/>
            <person name="Ohm R."/>
            <person name="Sun H."/>
            <person name="Tunlid A."/>
            <person name="Henrissat B."/>
            <person name="Grigoriev I.V."/>
            <person name="Hibbett D.S."/>
            <person name="Martin F."/>
        </authorList>
    </citation>
    <scope>NUCLEOTIDE SEQUENCE [LARGE SCALE GENOMIC DNA]</scope>
    <source>
        <strain evidence="7">MUT 4182</strain>
    </source>
</reference>
<evidence type="ECO:0000256" key="4">
    <source>
        <dbReference type="RuleBase" id="RU361153"/>
    </source>
</evidence>
<evidence type="ECO:0000313" key="7">
    <source>
        <dbReference type="Proteomes" id="UP000054248"/>
    </source>
</evidence>
<dbReference type="GO" id="GO:0046557">
    <property type="term" value="F:glucan endo-1,6-beta-glucosidase activity"/>
    <property type="evidence" value="ECO:0007669"/>
    <property type="project" value="TreeGrafter"/>
</dbReference>
<dbReference type="STRING" id="1051891.A0A0C3MJR0"/>
<evidence type="ECO:0000256" key="1">
    <source>
        <dbReference type="ARBA" id="ARBA00005641"/>
    </source>
</evidence>
<reference evidence="6 7" key="1">
    <citation type="submission" date="2014-04" db="EMBL/GenBank/DDBJ databases">
        <authorList>
            <consortium name="DOE Joint Genome Institute"/>
            <person name="Kuo A."/>
            <person name="Girlanda M."/>
            <person name="Perotto S."/>
            <person name="Kohler A."/>
            <person name="Nagy L.G."/>
            <person name="Floudas D."/>
            <person name="Copeland A."/>
            <person name="Barry K.W."/>
            <person name="Cichocki N."/>
            <person name="Veneault-Fourrey C."/>
            <person name="LaButti K."/>
            <person name="Lindquist E.A."/>
            <person name="Lipzen A."/>
            <person name="Lundell T."/>
            <person name="Morin E."/>
            <person name="Murat C."/>
            <person name="Sun H."/>
            <person name="Tunlid A."/>
            <person name="Henrissat B."/>
            <person name="Grigoriev I.V."/>
            <person name="Hibbett D.S."/>
            <person name="Martin F."/>
            <person name="Nordberg H.P."/>
            <person name="Cantor M.N."/>
            <person name="Hua S.X."/>
        </authorList>
    </citation>
    <scope>NUCLEOTIDE SEQUENCE [LARGE SCALE GENOMIC DNA]</scope>
    <source>
        <strain evidence="6 7">MUT 4182</strain>
    </source>
</reference>
<feature type="domain" description="Glycoside hydrolase family 5" evidence="5">
    <location>
        <begin position="90"/>
        <end position="370"/>
    </location>
</feature>
<name>A0A0C3MJR0_9AGAM</name>